<keyword evidence="9" id="KW-0670">Pyruvate</keyword>
<comment type="cofactor">
    <cofactor evidence="1">
        <name>pyridoxal 5'-phosphate</name>
        <dbReference type="ChEBI" id="CHEBI:597326"/>
    </cofactor>
</comment>
<dbReference type="Pfam" id="PF00155">
    <property type="entry name" value="Aminotran_1_2"/>
    <property type="match status" value="1"/>
</dbReference>
<dbReference type="CDD" id="cd00609">
    <property type="entry name" value="AAT_like"/>
    <property type="match status" value="1"/>
</dbReference>
<dbReference type="InterPro" id="IPR050859">
    <property type="entry name" value="Class-I_PLP-dep_aminotransf"/>
</dbReference>
<dbReference type="AlphaFoldDB" id="A0A4R7AYZ5"/>
<keyword evidence="7" id="KW-0663">Pyridoxal phosphate</keyword>
<dbReference type="GO" id="GO:0030170">
    <property type="term" value="F:pyridoxal phosphate binding"/>
    <property type="evidence" value="ECO:0007669"/>
    <property type="project" value="InterPro"/>
</dbReference>
<evidence type="ECO:0000256" key="5">
    <source>
        <dbReference type="ARBA" id="ARBA00022576"/>
    </source>
</evidence>
<dbReference type="InterPro" id="IPR015421">
    <property type="entry name" value="PyrdxlP-dep_Trfase_major"/>
</dbReference>
<evidence type="ECO:0000259" key="8">
    <source>
        <dbReference type="Pfam" id="PF00155"/>
    </source>
</evidence>
<evidence type="ECO:0000313" key="9">
    <source>
        <dbReference type="EMBL" id="TDR73317.1"/>
    </source>
</evidence>
<dbReference type="InterPro" id="IPR015424">
    <property type="entry name" value="PyrdxlP-dep_Trfase"/>
</dbReference>
<sequence length="389" mass="42206">MPLCTLSRRALQLKSSAIREILKITEQPDVISFAGGLPNPATFPVAQIRDAADRVLVEQGANALQYSPTEGYAPLRAWIAERHSLPGAPVSPEQVLLTTGSQQALDLLGKVLIDPGSRVLVETPTYLGAIQAFGLYEPHFVSVPSDDDGLVPESLDDGLCHGARFLYTLPSFQNPTGRLMPLDRRQALVERAARLGLPLVEDNPYGDLCYDGAPLPTLRELNPHGVVYLGSFSKILAPGLRLGYVIAETALIGKLVQAKQAADLHTPSFTQIVAHQVVKDGYLSQHIPQVCQLYATQCQAMLQALEAHMPAGVHWNRPRGGMFLWLALPEGMRSLDVLQRALAEKVAFVPGEPFYTGAPDPRTLRLSFVTVPPARIEEGVARLGRLLGA</sequence>
<keyword evidence="5 9" id="KW-0032">Aminotransferase</keyword>
<dbReference type="Gene3D" id="3.40.640.10">
    <property type="entry name" value="Type I PLP-dependent aspartate aminotransferase-like (Major domain)"/>
    <property type="match status" value="1"/>
</dbReference>
<dbReference type="GO" id="GO:0008483">
    <property type="term" value="F:transaminase activity"/>
    <property type="evidence" value="ECO:0007669"/>
    <property type="project" value="UniProtKB-KW"/>
</dbReference>
<name>A0A4R7AYZ5_9NEIS</name>
<proteinExistence type="inferred from homology"/>
<evidence type="ECO:0000256" key="2">
    <source>
        <dbReference type="ARBA" id="ARBA00007441"/>
    </source>
</evidence>
<reference evidence="9 10" key="1">
    <citation type="submission" date="2019-03" db="EMBL/GenBank/DDBJ databases">
        <title>Genomic Encyclopedia of Type Strains, Phase III (KMG-III): the genomes of soil and plant-associated and newly described type strains.</title>
        <authorList>
            <person name="Whitman W."/>
        </authorList>
    </citation>
    <scope>NUCLEOTIDE SEQUENCE [LARGE SCALE GENOMIC DNA]</scope>
    <source>
        <strain evidence="9 10">CECT 8976</strain>
    </source>
</reference>
<dbReference type="InterPro" id="IPR004839">
    <property type="entry name" value="Aminotransferase_I/II_large"/>
</dbReference>
<evidence type="ECO:0000256" key="1">
    <source>
        <dbReference type="ARBA" id="ARBA00001933"/>
    </source>
</evidence>
<dbReference type="Proteomes" id="UP000295611">
    <property type="component" value="Unassembled WGS sequence"/>
</dbReference>
<evidence type="ECO:0000313" key="10">
    <source>
        <dbReference type="Proteomes" id="UP000295611"/>
    </source>
</evidence>
<dbReference type="GO" id="GO:1901605">
    <property type="term" value="P:alpha-amino acid metabolic process"/>
    <property type="evidence" value="ECO:0007669"/>
    <property type="project" value="TreeGrafter"/>
</dbReference>
<dbReference type="OrthoDB" id="9804020at2"/>
<dbReference type="PANTHER" id="PTHR42790">
    <property type="entry name" value="AMINOTRANSFERASE"/>
    <property type="match status" value="1"/>
</dbReference>
<evidence type="ECO:0000256" key="7">
    <source>
        <dbReference type="ARBA" id="ARBA00022898"/>
    </source>
</evidence>
<dbReference type="FunFam" id="3.40.640.10:FF:000053">
    <property type="entry name" value="Aminotransferase, class I"/>
    <property type="match status" value="1"/>
</dbReference>
<dbReference type="EMBL" id="SNZP01000014">
    <property type="protein sequence ID" value="TDR73317.1"/>
    <property type="molecule type" value="Genomic_DNA"/>
</dbReference>
<comment type="subunit">
    <text evidence="3">Homodimer.</text>
</comment>
<dbReference type="SUPFAM" id="SSF53383">
    <property type="entry name" value="PLP-dependent transferases"/>
    <property type="match status" value="1"/>
</dbReference>
<keyword evidence="10" id="KW-1185">Reference proteome</keyword>
<gene>
    <name evidence="9" type="ORF">DFP86_11479</name>
</gene>
<keyword evidence="6 9" id="KW-0808">Transferase</keyword>
<comment type="similarity">
    <text evidence="2">Belongs to the class-I pyridoxal-phosphate-dependent aminotransferase family.</text>
</comment>
<evidence type="ECO:0000256" key="3">
    <source>
        <dbReference type="ARBA" id="ARBA00011738"/>
    </source>
</evidence>
<dbReference type="PANTHER" id="PTHR42790:SF19">
    <property type="entry name" value="KYNURENINE_ALPHA-AMINOADIPATE AMINOTRANSFERASE, MITOCHONDRIAL"/>
    <property type="match status" value="1"/>
</dbReference>
<evidence type="ECO:0000256" key="4">
    <source>
        <dbReference type="ARBA" id="ARBA00021531"/>
    </source>
</evidence>
<evidence type="ECO:0000256" key="6">
    <source>
        <dbReference type="ARBA" id="ARBA00022679"/>
    </source>
</evidence>
<dbReference type="Gene3D" id="3.90.1150.10">
    <property type="entry name" value="Aspartate Aminotransferase, domain 1"/>
    <property type="match status" value="1"/>
</dbReference>
<organism evidence="9 10">
    <name type="scientific">Paludibacterium purpuratum</name>
    <dbReference type="NCBI Taxonomy" id="1144873"/>
    <lineage>
        <taxon>Bacteria</taxon>
        <taxon>Pseudomonadati</taxon>
        <taxon>Pseudomonadota</taxon>
        <taxon>Betaproteobacteria</taxon>
        <taxon>Neisseriales</taxon>
        <taxon>Chromobacteriaceae</taxon>
        <taxon>Paludibacterium</taxon>
    </lineage>
</organism>
<dbReference type="RefSeq" id="WP_133683085.1">
    <property type="nucleotide sequence ID" value="NZ_SNZP01000014.1"/>
</dbReference>
<comment type="caution">
    <text evidence="9">The sequence shown here is derived from an EMBL/GenBank/DDBJ whole genome shotgun (WGS) entry which is preliminary data.</text>
</comment>
<feature type="domain" description="Aminotransferase class I/classII large" evidence="8">
    <location>
        <begin position="42"/>
        <end position="383"/>
    </location>
</feature>
<protein>
    <recommendedName>
        <fullName evidence="4">Putative 8-amino-7-oxononanoate synthase</fullName>
    </recommendedName>
</protein>
<dbReference type="InterPro" id="IPR015422">
    <property type="entry name" value="PyrdxlP-dep_Trfase_small"/>
</dbReference>
<accession>A0A4R7AYZ5</accession>